<dbReference type="SUPFAM" id="SSF46689">
    <property type="entry name" value="Homeodomain-like"/>
    <property type="match status" value="1"/>
</dbReference>
<evidence type="ECO:0000313" key="2">
    <source>
        <dbReference type="EMBL" id="GHI41893.1"/>
    </source>
</evidence>
<comment type="caution">
    <text evidence="2">The sequence shown here is derived from an EMBL/GenBank/DDBJ whole genome shotgun (WGS) entry which is preliminary data.</text>
</comment>
<accession>A0ABQ3QXA4</accession>
<dbReference type="EMBL" id="BNDY01000017">
    <property type="protein sequence ID" value="GHI41893.1"/>
    <property type="molecule type" value="Genomic_DNA"/>
</dbReference>
<evidence type="ECO:0000313" key="3">
    <source>
        <dbReference type="Proteomes" id="UP001050808"/>
    </source>
</evidence>
<name>A0ABQ3QXA4_9ACTN</name>
<reference evidence="2" key="1">
    <citation type="submission" date="2024-05" db="EMBL/GenBank/DDBJ databases">
        <title>Whole genome shotgun sequence of Streptomyces violascens NBRC 12920.</title>
        <authorList>
            <person name="Komaki H."/>
            <person name="Tamura T."/>
        </authorList>
    </citation>
    <scope>NUCLEOTIDE SEQUENCE</scope>
    <source>
        <strain evidence="2">NBRC 12920</strain>
    </source>
</reference>
<dbReference type="RefSeq" id="WP_189963388.1">
    <property type="nucleotide sequence ID" value="NZ_BMUA01000008.1"/>
</dbReference>
<dbReference type="InterPro" id="IPR009057">
    <property type="entry name" value="Homeodomain-like_sf"/>
</dbReference>
<gene>
    <name evidence="2" type="ORF">Sviol_63010</name>
</gene>
<proteinExistence type="predicted"/>
<dbReference type="InterPro" id="IPR036388">
    <property type="entry name" value="WH-like_DNA-bd_sf"/>
</dbReference>
<feature type="compositionally biased region" description="Basic and acidic residues" evidence="1">
    <location>
        <begin position="87"/>
        <end position="96"/>
    </location>
</feature>
<protein>
    <submittedName>
        <fullName evidence="2">Uncharacterized protein</fullName>
    </submittedName>
</protein>
<feature type="region of interest" description="Disordered" evidence="1">
    <location>
        <begin position="80"/>
        <end position="112"/>
    </location>
</feature>
<sequence>MTDEAEQVIKAMDALEEIADPTERARAISKVLADQTKRTPRLAALRREVVVDLRAQGMSFRKIAAEISVSLGTVQDILRGHSGSWADRPKAAKGNDDPGASEQPDEPATGGS</sequence>
<keyword evidence="3" id="KW-1185">Reference proteome</keyword>
<dbReference type="Proteomes" id="UP001050808">
    <property type="component" value="Unassembled WGS sequence"/>
</dbReference>
<dbReference type="Gene3D" id="1.10.10.10">
    <property type="entry name" value="Winged helix-like DNA-binding domain superfamily/Winged helix DNA-binding domain"/>
    <property type="match status" value="1"/>
</dbReference>
<evidence type="ECO:0000256" key="1">
    <source>
        <dbReference type="SAM" id="MobiDB-lite"/>
    </source>
</evidence>
<organism evidence="2 3">
    <name type="scientific">Streptomyces violascens</name>
    <dbReference type="NCBI Taxonomy" id="67381"/>
    <lineage>
        <taxon>Bacteria</taxon>
        <taxon>Bacillati</taxon>
        <taxon>Actinomycetota</taxon>
        <taxon>Actinomycetes</taxon>
        <taxon>Kitasatosporales</taxon>
        <taxon>Streptomycetaceae</taxon>
        <taxon>Streptomyces</taxon>
    </lineage>
</organism>